<dbReference type="SUPFAM" id="SSF53850">
    <property type="entry name" value="Periplasmic binding protein-like II"/>
    <property type="match status" value="1"/>
</dbReference>
<keyword evidence="8" id="KW-1185">Reference proteome</keyword>
<keyword evidence="4 5" id="KW-0732">Signal</keyword>
<evidence type="ECO:0000256" key="2">
    <source>
        <dbReference type="ARBA" id="ARBA00005695"/>
    </source>
</evidence>
<feature type="signal peptide" evidence="5">
    <location>
        <begin position="1"/>
        <end position="27"/>
    </location>
</feature>
<evidence type="ECO:0000256" key="1">
    <source>
        <dbReference type="ARBA" id="ARBA00004196"/>
    </source>
</evidence>
<dbReference type="Gene3D" id="3.10.105.10">
    <property type="entry name" value="Dipeptide-binding Protein, Domain 3"/>
    <property type="match status" value="1"/>
</dbReference>
<dbReference type="InterPro" id="IPR030678">
    <property type="entry name" value="Peptide/Ni-bd"/>
</dbReference>
<keyword evidence="3" id="KW-0813">Transport</keyword>
<feature type="chain" id="PRO_5012478863" description="Solute-binding protein family 5 domain-containing protein" evidence="5">
    <location>
        <begin position="28"/>
        <end position="556"/>
    </location>
</feature>
<dbReference type="EMBL" id="CP019434">
    <property type="protein sequence ID" value="APZ44148.1"/>
    <property type="molecule type" value="Genomic_DNA"/>
</dbReference>
<dbReference type="PIRSF" id="PIRSF002741">
    <property type="entry name" value="MppA"/>
    <property type="match status" value="1"/>
</dbReference>
<dbReference type="GO" id="GO:0015833">
    <property type="term" value="P:peptide transport"/>
    <property type="evidence" value="ECO:0007669"/>
    <property type="project" value="TreeGrafter"/>
</dbReference>
<dbReference type="CDD" id="cd08513">
    <property type="entry name" value="PBP2_thermophilic_Hb8_like"/>
    <property type="match status" value="1"/>
</dbReference>
<dbReference type="AlphaFoldDB" id="A0A1P8UJY8"/>
<dbReference type="STRING" id="1765967.BW247_14470"/>
<evidence type="ECO:0000256" key="4">
    <source>
        <dbReference type="ARBA" id="ARBA00022729"/>
    </source>
</evidence>
<dbReference type="GO" id="GO:0030288">
    <property type="term" value="C:outer membrane-bounded periplasmic space"/>
    <property type="evidence" value="ECO:0007669"/>
    <property type="project" value="UniProtKB-ARBA"/>
</dbReference>
<feature type="domain" description="Solute-binding protein family 5" evidence="6">
    <location>
        <begin position="87"/>
        <end position="478"/>
    </location>
</feature>
<evidence type="ECO:0000313" key="7">
    <source>
        <dbReference type="EMBL" id="APZ44148.1"/>
    </source>
</evidence>
<name>A0A1P8UJY8_9GAMM</name>
<dbReference type="KEGG" id="afy:BW247_14470"/>
<organism evidence="7 8">
    <name type="scientific">Acidihalobacter ferrooxydans</name>
    <dbReference type="NCBI Taxonomy" id="1765967"/>
    <lineage>
        <taxon>Bacteria</taxon>
        <taxon>Pseudomonadati</taxon>
        <taxon>Pseudomonadota</taxon>
        <taxon>Gammaproteobacteria</taxon>
        <taxon>Chromatiales</taxon>
        <taxon>Ectothiorhodospiraceae</taxon>
        <taxon>Acidihalobacter</taxon>
    </lineage>
</organism>
<comment type="subcellular location">
    <subcellularLocation>
        <location evidence="1">Cell envelope</location>
    </subcellularLocation>
</comment>
<dbReference type="InterPro" id="IPR000914">
    <property type="entry name" value="SBP_5_dom"/>
</dbReference>
<sequence>MKDDFIKLTPLFIATAFALAHLPAAHATVRDTLNTVPAVAFQQPSPVTSFLPVFNNDSINDFQAQIQLYQPVLWIGNNLKIDWSRSIAKSVEVSKNRTVYTVTLKHWQWSDGKPVTAADAAYDFKLIQADGQSYQNYGIGGMPTDIASFKVLGPYRFAITLKQPANTHWFELNGLSQITPVPEHAWGQHTAAWFRNHETDLNLVKVVDGPYKVAAFNASRYLRFVANPDYSGAPRPSIKHFNFNFYTNNSAAFSALKTGSLGIGQIPFNLYNARHLVSNLKNFSTDGKKGAYGYGIWYVVLNFHNPKVGFINDLKVRQALQYGINQQAIINVVYHGLASPSFSPVPPVPDTYLSPRLKRLDSHPQQMYDPAKARALLDAAGWKPGPGGIREKNGHRLAFQLVVMSGESAAVEQAQLLKQFWQAIGVDAHIHRMTFNQEIDTLVGPKSKWETAIIPWYYAPDYYPSGDGLLNTGGGSNNGGYSSKKMDALIQASTTAAGLKGLYAYEDYASTHMPWLWLPTPAYLVKYDPALQGMSAYFSPVCELSPQALRYASQAH</sequence>
<dbReference type="PANTHER" id="PTHR30290:SF10">
    <property type="entry name" value="PERIPLASMIC OLIGOPEPTIDE-BINDING PROTEIN-RELATED"/>
    <property type="match status" value="1"/>
</dbReference>
<dbReference type="InterPro" id="IPR039424">
    <property type="entry name" value="SBP_5"/>
</dbReference>
<dbReference type="Pfam" id="PF00496">
    <property type="entry name" value="SBP_bac_5"/>
    <property type="match status" value="1"/>
</dbReference>
<evidence type="ECO:0000256" key="3">
    <source>
        <dbReference type="ARBA" id="ARBA00022448"/>
    </source>
</evidence>
<dbReference type="GO" id="GO:1904680">
    <property type="term" value="F:peptide transmembrane transporter activity"/>
    <property type="evidence" value="ECO:0007669"/>
    <property type="project" value="TreeGrafter"/>
</dbReference>
<gene>
    <name evidence="7" type="ORF">BW247_14470</name>
</gene>
<reference evidence="7 8" key="1">
    <citation type="submission" date="2017-01" db="EMBL/GenBank/DDBJ databases">
        <title>Draft sequence of Acidihalobacter ferrooxidans strain DSM 14175 (strain V8).</title>
        <authorList>
            <person name="Khaleque H.N."/>
            <person name="Ramsay J.P."/>
            <person name="Murphy R.J.T."/>
            <person name="Kaksonen A.H."/>
            <person name="Boxall N.J."/>
            <person name="Watkin E.L.J."/>
        </authorList>
    </citation>
    <scope>NUCLEOTIDE SEQUENCE [LARGE SCALE GENOMIC DNA]</scope>
    <source>
        <strain evidence="7 8">V8</strain>
    </source>
</reference>
<accession>A0A1P8UJY8</accession>
<proteinExistence type="inferred from homology"/>
<evidence type="ECO:0000259" key="6">
    <source>
        <dbReference type="Pfam" id="PF00496"/>
    </source>
</evidence>
<dbReference type="Gene3D" id="3.40.190.10">
    <property type="entry name" value="Periplasmic binding protein-like II"/>
    <property type="match status" value="1"/>
</dbReference>
<protein>
    <recommendedName>
        <fullName evidence="6">Solute-binding protein family 5 domain-containing protein</fullName>
    </recommendedName>
</protein>
<dbReference type="PANTHER" id="PTHR30290">
    <property type="entry name" value="PERIPLASMIC BINDING COMPONENT OF ABC TRANSPORTER"/>
    <property type="match status" value="1"/>
</dbReference>
<dbReference type="Proteomes" id="UP000243807">
    <property type="component" value="Chromosome"/>
</dbReference>
<dbReference type="RefSeq" id="WP_076837771.1">
    <property type="nucleotide sequence ID" value="NZ_CP019434.1"/>
</dbReference>
<evidence type="ECO:0000313" key="8">
    <source>
        <dbReference type="Proteomes" id="UP000243807"/>
    </source>
</evidence>
<dbReference type="OrthoDB" id="9801912at2"/>
<comment type="similarity">
    <text evidence="2">Belongs to the bacterial solute-binding protein 5 family.</text>
</comment>
<evidence type="ECO:0000256" key="5">
    <source>
        <dbReference type="SAM" id="SignalP"/>
    </source>
</evidence>
<dbReference type="GO" id="GO:0043190">
    <property type="term" value="C:ATP-binding cassette (ABC) transporter complex"/>
    <property type="evidence" value="ECO:0007669"/>
    <property type="project" value="InterPro"/>
</dbReference>